<reference evidence="3 4" key="1">
    <citation type="submission" date="2019-08" db="EMBL/GenBank/DDBJ databases">
        <authorList>
            <person name="Dong K."/>
        </authorList>
    </citation>
    <scope>NUCLEOTIDE SEQUENCE [LARGE SCALE GENOMIC DNA]</scope>
    <source>
        <strain evidence="3 4">M4-8</strain>
    </source>
</reference>
<dbReference type="Gene3D" id="3.40.1350.10">
    <property type="match status" value="1"/>
</dbReference>
<dbReference type="HAMAP" id="MF_00048">
    <property type="entry name" value="UPF0102"/>
    <property type="match status" value="1"/>
</dbReference>
<dbReference type="NCBIfam" id="NF009150">
    <property type="entry name" value="PRK12497.1-3"/>
    <property type="match status" value="1"/>
</dbReference>
<name>A0A5C8HP59_9MICO</name>
<gene>
    <name evidence="3" type="ORF">FVP60_01905</name>
</gene>
<sequence>MAAKDDLGRRGEQLAVEYLTKRNHVVQSRNWRCAEGELDVVTLNDDLVVVVEVKTRRSMAFGDPLEAVDPRKISRLWRLAREWSRAHAEIARGRAVRLDIIGITGDDDHGFDIAHLEDVR</sequence>
<comment type="similarity">
    <text evidence="1 2">Belongs to the UPF0102 family.</text>
</comment>
<dbReference type="OrthoDB" id="9794876at2"/>
<evidence type="ECO:0000256" key="2">
    <source>
        <dbReference type="HAMAP-Rule" id="MF_00048"/>
    </source>
</evidence>
<dbReference type="NCBIfam" id="NF009154">
    <property type="entry name" value="PRK12497.3-3"/>
    <property type="match status" value="1"/>
</dbReference>
<dbReference type="Pfam" id="PF02021">
    <property type="entry name" value="UPF0102"/>
    <property type="match status" value="1"/>
</dbReference>
<dbReference type="EMBL" id="VRSW01000001">
    <property type="protein sequence ID" value="TXK05765.1"/>
    <property type="molecule type" value="Genomic_DNA"/>
</dbReference>
<dbReference type="SUPFAM" id="SSF52980">
    <property type="entry name" value="Restriction endonuclease-like"/>
    <property type="match status" value="1"/>
</dbReference>
<organism evidence="3 4">
    <name type="scientific">Microbacterium mitrae</name>
    <dbReference type="NCBI Taxonomy" id="664640"/>
    <lineage>
        <taxon>Bacteria</taxon>
        <taxon>Bacillati</taxon>
        <taxon>Actinomycetota</taxon>
        <taxon>Actinomycetes</taxon>
        <taxon>Micrococcales</taxon>
        <taxon>Microbacteriaceae</taxon>
        <taxon>Microbacterium</taxon>
    </lineage>
</organism>
<evidence type="ECO:0000256" key="1">
    <source>
        <dbReference type="ARBA" id="ARBA00006738"/>
    </source>
</evidence>
<dbReference type="AlphaFoldDB" id="A0A5C8HP59"/>
<accession>A0A5C8HP59</accession>
<dbReference type="InterPro" id="IPR011856">
    <property type="entry name" value="tRNA_endonuc-like_dom_sf"/>
</dbReference>
<evidence type="ECO:0000313" key="3">
    <source>
        <dbReference type="EMBL" id="TXK05765.1"/>
    </source>
</evidence>
<dbReference type="InterPro" id="IPR003509">
    <property type="entry name" value="UPF0102_YraN-like"/>
</dbReference>
<keyword evidence="4" id="KW-1185">Reference proteome</keyword>
<proteinExistence type="inferred from homology"/>
<dbReference type="Proteomes" id="UP000321196">
    <property type="component" value="Unassembled WGS sequence"/>
</dbReference>
<dbReference type="InterPro" id="IPR011335">
    <property type="entry name" value="Restrct_endonuc-II-like"/>
</dbReference>
<evidence type="ECO:0000313" key="4">
    <source>
        <dbReference type="Proteomes" id="UP000321196"/>
    </source>
</evidence>
<dbReference type="CDD" id="cd20736">
    <property type="entry name" value="PoNe_Nuclease"/>
    <property type="match status" value="1"/>
</dbReference>
<protein>
    <recommendedName>
        <fullName evidence="2">UPF0102 protein FVP60_01905</fullName>
    </recommendedName>
</protein>
<comment type="caution">
    <text evidence="3">The sequence shown here is derived from an EMBL/GenBank/DDBJ whole genome shotgun (WGS) entry which is preliminary data.</text>
</comment>
<dbReference type="GO" id="GO:0003676">
    <property type="term" value="F:nucleic acid binding"/>
    <property type="evidence" value="ECO:0007669"/>
    <property type="project" value="InterPro"/>
</dbReference>
<dbReference type="PANTHER" id="PTHR34039">
    <property type="entry name" value="UPF0102 PROTEIN YRAN"/>
    <property type="match status" value="1"/>
</dbReference>
<dbReference type="PANTHER" id="PTHR34039:SF1">
    <property type="entry name" value="UPF0102 PROTEIN YRAN"/>
    <property type="match status" value="1"/>
</dbReference>
<dbReference type="RefSeq" id="WP_147824576.1">
    <property type="nucleotide sequence ID" value="NZ_BAAARG010000001.1"/>
</dbReference>